<gene>
    <name evidence="2" type="ORF">ACFOEW_00465</name>
</gene>
<evidence type="ECO:0000313" key="3">
    <source>
        <dbReference type="Proteomes" id="UP001595477"/>
    </source>
</evidence>
<evidence type="ECO:0000259" key="1">
    <source>
        <dbReference type="PROSITE" id="PS50011"/>
    </source>
</evidence>
<keyword evidence="2" id="KW-0418">Kinase</keyword>
<dbReference type="PROSITE" id="PS00108">
    <property type="entry name" value="PROTEIN_KINASE_ST"/>
    <property type="match status" value="1"/>
</dbReference>
<organism evidence="2 3">
    <name type="scientific">Alteromonas oceani</name>
    <dbReference type="NCBI Taxonomy" id="2071609"/>
    <lineage>
        <taxon>Bacteria</taxon>
        <taxon>Pseudomonadati</taxon>
        <taxon>Pseudomonadota</taxon>
        <taxon>Gammaproteobacteria</taxon>
        <taxon>Alteromonadales</taxon>
        <taxon>Alteromonadaceae</taxon>
        <taxon>Alteromonas/Salinimonas group</taxon>
        <taxon>Alteromonas</taxon>
    </lineage>
</organism>
<sequence>MPSTALEGLVTDSGWTIGKLINTTSGSGGNFCTRYTAISPEGRVGFLKAMDLSKVAAKPLEEMNRTISEYLFEQNILDHCKDSKLTRVVTPLDSGEILSPISLPPLNRVFYIIFELAEGDLRAQFINNGVTSWKTVFKSLHHVAVGIKQLHQIGIAHQDIKPSNILCFENEQSKISDLGRVTDVNGTSPFSSQSFTGDRSYAPIEVHYRIPISDFIDRRLSDIHMFGSLIYHVISGAQITPVLIEESRLIMPHIDRATYSDALPFIKSAFATIINRFKEECENQFDDEIASDLAEIVNELCFPDHLIRGNAKHTSKVMRLSMEKYISKMAGIIRKCQIKGIN</sequence>
<dbReference type="RefSeq" id="WP_366767651.1">
    <property type="nucleotide sequence ID" value="NZ_JBHRSX010000004.1"/>
</dbReference>
<protein>
    <submittedName>
        <fullName evidence="2">Protein kinase</fullName>
    </submittedName>
</protein>
<dbReference type="GO" id="GO:0016301">
    <property type="term" value="F:kinase activity"/>
    <property type="evidence" value="ECO:0007669"/>
    <property type="project" value="UniProtKB-KW"/>
</dbReference>
<comment type="caution">
    <text evidence="2">The sequence shown here is derived from an EMBL/GenBank/DDBJ whole genome shotgun (WGS) entry which is preliminary data.</text>
</comment>
<accession>A0ABV7JU24</accession>
<dbReference type="PANTHER" id="PTHR24362">
    <property type="entry name" value="SERINE/THREONINE-PROTEIN KINASE NEK"/>
    <property type="match status" value="1"/>
</dbReference>
<dbReference type="Gene3D" id="1.10.510.10">
    <property type="entry name" value="Transferase(Phosphotransferase) domain 1"/>
    <property type="match status" value="1"/>
</dbReference>
<feature type="domain" description="Protein kinase" evidence="1">
    <location>
        <begin position="20"/>
        <end position="326"/>
    </location>
</feature>
<evidence type="ECO:0000313" key="2">
    <source>
        <dbReference type="EMBL" id="MFC3200294.1"/>
    </source>
</evidence>
<dbReference type="Pfam" id="PF00069">
    <property type="entry name" value="Pkinase"/>
    <property type="match status" value="1"/>
</dbReference>
<dbReference type="InterPro" id="IPR008271">
    <property type="entry name" value="Ser/Thr_kinase_AS"/>
</dbReference>
<name>A0ABV7JU24_9ALTE</name>
<keyword evidence="3" id="KW-1185">Reference proteome</keyword>
<dbReference type="Proteomes" id="UP001595477">
    <property type="component" value="Unassembled WGS sequence"/>
</dbReference>
<dbReference type="PANTHER" id="PTHR24362:SF309">
    <property type="entry name" value="PROTEIN KINASE DOMAIN-CONTAINING PROTEIN"/>
    <property type="match status" value="1"/>
</dbReference>
<dbReference type="InterPro" id="IPR000719">
    <property type="entry name" value="Prot_kinase_dom"/>
</dbReference>
<dbReference type="SUPFAM" id="SSF56112">
    <property type="entry name" value="Protein kinase-like (PK-like)"/>
    <property type="match status" value="1"/>
</dbReference>
<dbReference type="SMART" id="SM00220">
    <property type="entry name" value="S_TKc"/>
    <property type="match status" value="1"/>
</dbReference>
<proteinExistence type="predicted"/>
<dbReference type="InterPro" id="IPR011009">
    <property type="entry name" value="Kinase-like_dom_sf"/>
</dbReference>
<dbReference type="PROSITE" id="PS50011">
    <property type="entry name" value="PROTEIN_KINASE_DOM"/>
    <property type="match status" value="1"/>
</dbReference>
<reference evidence="3" key="1">
    <citation type="journal article" date="2019" name="Int. J. Syst. Evol. Microbiol.">
        <title>The Global Catalogue of Microorganisms (GCM) 10K type strain sequencing project: providing services to taxonomists for standard genome sequencing and annotation.</title>
        <authorList>
            <consortium name="The Broad Institute Genomics Platform"/>
            <consortium name="The Broad Institute Genome Sequencing Center for Infectious Disease"/>
            <person name="Wu L."/>
            <person name="Ma J."/>
        </authorList>
    </citation>
    <scope>NUCLEOTIDE SEQUENCE [LARGE SCALE GENOMIC DNA]</scope>
    <source>
        <strain evidence="3">KCTC 52449</strain>
    </source>
</reference>
<keyword evidence="2" id="KW-0808">Transferase</keyword>
<dbReference type="EMBL" id="JBHRSX010000004">
    <property type="protein sequence ID" value="MFC3200294.1"/>
    <property type="molecule type" value="Genomic_DNA"/>
</dbReference>